<comment type="caution">
    <text evidence="1">The sequence shown here is derived from an EMBL/GenBank/DDBJ whole genome shotgun (WGS) entry which is preliminary data.</text>
</comment>
<dbReference type="RefSeq" id="WP_322424435.1">
    <property type="nucleotide sequence ID" value="NZ_JAXQPW010000004.1"/>
</dbReference>
<keyword evidence="2" id="KW-1185">Reference proteome</keyword>
<proteinExistence type="predicted"/>
<accession>A0ABU5KD32</accession>
<dbReference type="EMBL" id="JAXQPW010000004">
    <property type="protein sequence ID" value="MDZ5662349.1"/>
    <property type="molecule type" value="Genomic_DNA"/>
</dbReference>
<protein>
    <recommendedName>
        <fullName evidence="3">ANTAR domain-containing protein</fullName>
    </recommendedName>
</protein>
<dbReference type="Proteomes" id="UP001291999">
    <property type="component" value="Unassembled WGS sequence"/>
</dbReference>
<reference evidence="1 2" key="1">
    <citation type="submission" date="2023-11" db="EMBL/GenBank/DDBJ databases">
        <title>Novel species in genus Nocardioides.</title>
        <authorList>
            <person name="Zhou H."/>
        </authorList>
    </citation>
    <scope>NUCLEOTIDE SEQUENCE [LARGE SCALE GENOMIC DNA]</scope>
    <source>
        <strain evidence="1 2">S-58</strain>
    </source>
</reference>
<name>A0ABU5KD32_9ACTN</name>
<evidence type="ECO:0008006" key="3">
    <source>
        <dbReference type="Google" id="ProtNLM"/>
    </source>
</evidence>
<sequence length="105" mass="11683">MDAERRADLEGIAAIAISACQMGKPDHEVEQAVRHTAHAVGRATREDLARVAEAIRQFPQPDDLSSDERERRRPIDEMVGLASAEEELEALLRAREVVLRIADTL</sequence>
<gene>
    <name evidence="1" type="ORF">SFC79_11290</name>
</gene>
<evidence type="ECO:0000313" key="1">
    <source>
        <dbReference type="EMBL" id="MDZ5662349.1"/>
    </source>
</evidence>
<organism evidence="1 2">
    <name type="scientific">Nocardioides renjunii</name>
    <dbReference type="NCBI Taxonomy" id="3095075"/>
    <lineage>
        <taxon>Bacteria</taxon>
        <taxon>Bacillati</taxon>
        <taxon>Actinomycetota</taxon>
        <taxon>Actinomycetes</taxon>
        <taxon>Propionibacteriales</taxon>
        <taxon>Nocardioidaceae</taxon>
        <taxon>Nocardioides</taxon>
    </lineage>
</organism>
<evidence type="ECO:0000313" key="2">
    <source>
        <dbReference type="Proteomes" id="UP001291999"/>
    </source>
</evidence>